<comment type="caution">
    <text evidence="1">The sequence shown here is derived from an EMBL/GenBank/DDBJ whole genome shotgun (WGS) entry which is preliminary data.</text>
</comment>
<dbReference type="Proteomes" id="UP000485484">
    <property type="component" value="Unassembled WGS sequence"/>
</dbReference>
<name>A0A1V5MKV2_UNCT6</name>
<organism evidence="1">
    <name type="scientific">candidate division TA06 bacterium ADurb.Bin417</name>
    <dbReference type="NCBI Taxonomy" id="1852828"/>
    <lineage>
        <taxon>Bacteria</taxon>
        <taxon>Bacteria division TA06</taxon>
    </lineage>
</organism>
<dbReference type="AlphaFoldDB" id="A0A1V5MKV2"/>
<sequence length="74" mass="8286">MGAITIYSLRDPGDLKPITGPDLEEKIQRAVNRAREVVNLIRSGNFRAPENFKNQNCGQCDFSGCCPRRINHAL</sequence>
<protein>
    <recommendedName>
        <fullName evidence="2">PD-(D/E)XK nuclease superfamily protein</fullName>
    </recommendedName>
</protein>
<dbReference type="EMBL" id="MWAK01000011">
    <property type="protein sequence ID" value="OPZ93712.1"/>
    <property type="molecule type" value="Genomic_DNA"/>
</dbReference>
<evidence type="ECO:0000313" key="1">
    <source>
        <dbReference type="EMBL" id="OPZ93712.1"/>
    </source>
</evidence>
<evidence type="ECO:0008006" key="2">
    <source>
        <dbReference type="Google" id="ProtNLM"/>
    </source>
</evidence>
<proteinExistence type="predicted"/>
<reference evidence="1" key="1">
    <citation type="submission" date="2017-02" db="EMBL/GenBank/DDBJ databases">
        <title>Delving into the versatile metabolic prowess of the omnipresent phylum Bacteroidetes.</title>
        <authorList>
            <person name="Nobu M.K."/>
            <person name="Mei R."/>
            <person name="Narihiro T."/>
            <person name="Kuroda K."/>
            <person name="Liu W.-T."/>
        </authorList>
    </citation>
    <scope>NUCLEOTIDE SEQUENCE</scope>
    <source>
        <strain evidence="1">ADurb.Bin417</strain>
    </source>
</reference>
<accession>A0A1V5MKV2</accession>
<gene>
    <name evidence="1" type="ORF">BWY73_00167</name>
</gene>